<evidence type="ECO:0000313" key="2">
    <source>
        <dbReference type="Proteomes" id="UP001519667"/>
    </source>
</evidence>
<organism evidence="1 2">
    <name type="scientific">Metapseudomonas boanensis</name>
    <dbReference type="NCBI Taxonomy" id="2822138"/>
    <lineage>
        <taxon>Bacteria</taxon>
        <taxon>Pseudomonadati</taxon>
        <taxon>Pseudomonadota</taxon>
        <taxon>Gammaproteobacteria</taxon>
        <taxon>Pseudomonadales</taxon>
        <taxon>Pseudomonadaceae</taxon>
        <taxon>Metapseudomonas</taxon>
    </lineage>
</organism>
<reference evidence="1 2" key="1">
    <citation type="submission" date="2021-04" db="EMBL/GenBank/DDBJ databases">
        <title>Pseudomonas boanensis sp. nov., a bacterium isolated from river water used for household purposes in Boane District, Mozambique.</title>
        <authorList>
            <person name="Nicklasson M."/>
            <person name="Martin-Rodriguez A.J."/>
            <person name="Thorell K."/>
            <person name="Neves L."/>
            <person name="Mussagy A."/>
            <person name="Rydberg H.A."/>
            <person name="Hernroth B."/>
            <person name="Svensson-Stadler L."/>
            <person name="Sjoling A."/>
        </authorList>
    </citation>
    <scope>NUCLEOTIDE SEQUENCE [LARGE SCALE GENOMIC DNA]</scope>
    <source>
        <strain evidence="1 2">DB1</strain>
    </source>
</reference>
<name>A0ABS5XKD8_9GAMM</name>
<comment type="caution">
    <text evidence="1">The sequence shown here is derived from an EMBL/GenBank/DDBJ whole genome shotgun (WGS) entry which is preliminary data.</text>
</comment>
<protein>
    <submittedName>
        <fullName evidence="1">Uncharacterized protein</fullName>
    </submittedName>
</protein>
<gene>
    <name evidence="1" type="ORF">J7302_18520</name>
</gene>
<proteinExistence type="predicted"/>
<dbReference type="RefSeq" id="WP_215377967.1">
    <property type="nucleotide sequence ID" value="NZ_JAGTIS010000011.1"/>
</dbReference>
<sequence>MEIDGAQAMGQKILVQRCAEAGWAAKSLLRRKGFRITSLECLSWINYIFITFSRFADLISAY</sequence>
<accession>A0ABS5XKD8</accession>
<keyword evidence="2" id="KW-1185">Reference proteome</keyword>
<evidence type="ECO:0000313" key="1">
    <source>
        <dbReference type="EMBL" id="MBT8768105.1"/>
    </source>
</evidence>
<dbReference type="EMBL" id="JAGTIS010000011">
    <property type="protein sequence ID" value="MBT8768105.1"/>
    <property type="molecule type" value="Genomic_DNA"/>
</dbReference>
<dbReference type="Proteomes" id="UP001519667">
    <property type="component" value="Unassembled WGS sequence"/>
</dbReference>